<keyword evidence="4" id="KW-1185">Reference proteome</keyword>
<evidence type="ECO:0000313" key="3">
    <source>
        <dbReference type="EMBL" id="CAF2864583.1"/>
    </source>
</evidence>
<evidence type="ECO:0000256" key="2">
    <source>
        <dbReference type="SAM" id="MobiDB-lite"/>
    </source>
</evidence>
<name>A0A7R8CMN0_LEPSM</name>
<accession>A0A7R8CMN0</accession>
<evidence type="ECO:0000313" key="4">
    <source>
        <dbReference type="Proteomes" id="UP000675881"/>
    </source>
</evidence>
<feature type="region of interest" description="Disordered" evidence="2">
    <location>
        <begin position="272"/>
        <end position="295"/>
    </location>
</feature>
<proteinExistence type="predicted"/>
<protein>
    <submittedName>
        <fullName evidence="3">(salmon louse) hypothetical protein</fullName>
    </submittedName>
</protein>
<sequence>MSILNTLLRVCQKDLIPYIPKIVCYINQTLDLAAGESLQFELKSSSFQLYKTIIKVLGASSGAHTHAEEIISKLLREIVPAKSSSENDNVSPSTPKNKKSKNKSTMWKMASNSKSQEVEKCIDLKSKLIAEALVILSEMFLASGCLIAPSLHKDVQIVVLKLCMDIVHQQNLHKSVYASVSVRMSGLHDRDPSVAETARSGLSAIEACFHSRSPYFGSESYFDKAEIEKVMTEIVKVHETKIFVKRGNAGSYQEKYDNSEIDDVVQNVISSTSDAQTEGIPNGFEDKDTEDNSLESSVKIKESVAKQEENERLLKKVAQMEEILKEKQDSVCIPDDTKEHFYEKDRSMNVDSPSDSKKIKLAEESVETEDDGLDLNDMLSSFVDNANLSSLKRKFKDDYVA</sequence>
<reference evidence="3" key="1">
    <citation type="submission" date="2021-02" db="EMBL/GenBank/DDBJ databases">
        <authorList>
            <person name="Bekaert M."/>
        </authorList>
    </citation>
    <scope>NUCLEOTIDE SEQUENCE</scope>
    <source>
        <strain evidence="3">IoA-00</strain>
    </source>
</reference>
<dbReference type="EMBL" id="HG994581">
    <property type="protein sequence ID" value="CAF2864583.1"/>
    <property type="molecule type" value="Genomic_DNA"/>
</dbReference>
<organism evidence="3 4">
    <name type="scientific">Lepeophtheirus salmonis</name>
    <name type="common">Salmon louse</name>
    <name type="synonym">Caligus salmonis</name>
    <dbReference type="NCBI Taxonomy" id="72036"/>
    <lineage>
        <taxon>Eukaryota</taxon>
        <taxon>Metazoa</taxon>
        <taxon>Ecdysozoa</taxon>
        <taxon>Arthropoda</taxon>
        <taxon>Crustacea</taxon>
        <taxon>Multicrustacea</taxon>
        <taxon>Hexanauplia</taxon>
        <taxon>Copepoda</taxon>
        <taxon>Siphonostomatoida</taxon>
        <taxon>Caligidae</taxon>
        <taxon>Lepeophtheirus</taxon>
    </lineage>
</organism>
<feature type="coiled-coil region" evidence="1">
    <location>
        <begin position="303"/>
        <end position="330"/>
    </location>
</feature>
<dbReference type="SUPFAM" id="SSF48371">
    <property type="entry name" value="ARM repeat"/>
    <property type="match status" value="1"/>
</dbReference>
<dbReference type="Proteomes" id="UP000675881">
    <property type="component" value="Chromosome 2"/>
</dbReference>
<feature type="region of interest" description="Disordered" evidence="2">
    <location>
        <begin position="83"/>
        <end position="111"/>
    </location>
</feature>
<dbReference type="AlphaFoldDB" id="A0A7R8CMN0"/>
<dbReference type="InterPro" id="IPR016024">
    <property type="entry name" value="ARM-type_fold"/>
</dbReference>
<gene>
    <name evidence="3" type="ORF">LSAA_6690</name>
</gene>
<keyword evidence="1" id="KW-0175">Coiled coil</keyword>
<evidence type="ECO:0000256" key="1">
    <source>
        <dbReference type="SAM" id="Coils"/>
    </source>
</evidence>